<name>A0AA37WA09_9PROT</name>
<evidence type="ECO:0000313" key="1">
    <source>
        <dbReference type="EMBL" id="GLQ84740.1"/>
    </source>
</evidence>
<reference evidence="1" key="3">
    <citation type="submission" date="2023-01" db="EMBL/GenBank/DDBJ databases">
        <title>Draft genome sequence of Gluconobacter sphaericus strain NBRC 12467.</title>
        <authorList>
            <person name="Sun Q."/>
            <person name="Mori K."/>
        </authorList>
    </citation>
    <scope>NUCLEOTIDE SEQUENCE</scope>
    <source>
        <strain evidence="1">NBRC 12467</strain>
    </source>
</reference>
<dbReference type="EMBL" id="BSNZ01000013">
    <property type="protein sequence ID" value="GLQ85105.1"/>
    <property type="molecule type" value="Genomic_DNA"/>
</dbReference>
<evidence type="ECO:0000313" key="2">
    <source>
        <dbReference type="EMBL" id="GLQ85105.1"/>
    </source>
</evidence>
<dbReference type="EMBL" id="BSNZ01000008">
    <property type="protein sequence ID" value="GLQ84740.1"/>
    <property type="molecule type" value="Genomic_DNA"/>
</dbReference>
<reference evidence="3" key="2">
    <citation type="journal article" date="2019" name="Int. J. Syst. Evol. Microbiol.">
        <title>The Global Catalogue of Microorganisms (GCM) 10K type strain sequencing project: providing services to taxonomists for standard genome sequencing and annotation.</title>
        <authorList>
            <consortium name="The Broad Institute Genomics Platform"/>
            <consortium name="The Broad Institute Genome Sequencing Center for Infectious Disease"/>
            <person name="Wu L."/>
            <person name="Ma J."/>
        </authorList>
    </citation>
    <scope>NUCLEOTIDE SEQUENCE [LARGE SCALE GENOMIC DNA]</scope>
    <source>
        <strain evidence="3">NBRC 12467</strain>
    </source>
</reference>
<gene>
    <name evidence="1" type="ORF">GCM10007872_16480</name>
    <name evidence="2" type="ORF">GCM10007872_20130</name>
</gene>
<comment type="caution">
    <text evidence="1">The sequence shown here is derived from an EMBL/GenBank/DDBJ whole genome shotgun (WGS) entry which is preliminary data.</text>
</comment>
<evidence type="ECO:0000313" key="3">
    <source>
        <dbReference type="Proteomes" id="UP001156708"/>
    </source>
</evidence>
<dbReference type="Proteomes" id="UP001156708">
    <property type="component" value="Unassembled WGS sequence"/>
</dbReference>
<reference evidence="1" key="1">
    <citation type="journal article" date="2014" name="Int. J. Syst. Evol. Microbiol.">
        <title>Complete genome sequence of Corynebacterium casei LMG S-19264T (=DSM 44701T), isolated from a smear-ripened cheese.</title>
        <authorList>
            <consortium name="US DOE Joint Genome Institute (JGI-PGF)"/>
            <person name="Walter F."/>
            <person name="Albersmeier A."/>
            <person name="Kalinowski J."/>
            <person name="Ruckert C."/>
        </authorList>
    </citation>
    <scope>NUCLEOTIDE SEQUENCE</scope>
    <source>
        <strain evidence="1">NBRC 12467</strain>
    </source>
</reference>
<organism evidence="1 3">
    <name type="scientific">Gluconobacter sphaericus NBRC 12467</name>
    <dbReference type="NCBI Taxonomy" id="1307951"/>
    <lineage>
        <taxon>Bacteria</taxon>
        <taxon>Pseudomonadati</taxon>
        <taxon>Pseudomonadota</taxon>
        <taxon>Alphaproteobacteria</taxon>
        <taxon>Acetobacterales</taxon>
        <taxon>Acetobacteraceae</taxon>
        <taxon>Gluconobacter</taxon>
    </lineage>
</organism>
<evidence type="ECO:0008006" key="4">
    <source>
        <dbReference type="Google" id="ProtNLM"/>
    </source>
</evidence>
<keyword evidence="3" id="KW-1185">Reference proteome</keyword>
<sequence length="163" mass="18435">MARKKGEAAPEARAVGRPSAFLDRYCDEARKLCLLGATDSDLADFFDVSEQTINSWKATHPEFLESIKKGKILADATVADRLYKRATGYEHDAVKIFNAEGSPLIVPYTERYAPDTTAAIFWLKNRQRDKWRDKHDHEHTGADGGPLEFTEIRRVVVDVPKKD</sequence>
<accession>A0AA37WA09</accession>
<protein>
    <recommendedName>
        <fullName evidence="4">Terminase</fullName>
    </recommendedName>
</protein>
<proteinExistence type="predicted"/>
<dbReference type="RefSeq" id="WP_141352401.1">
    <property type="nucleotide sequence ID" value="NZ_BARA01000113.1"/>
</dbReference>
<dbReference type="AlphaFoldDB" id="A0AA37WA09"/>